<dbReference type="AlphaFoldDB" id="A0A0C2WUQ9"/>
<dbReference type="SUPFAM" id="SSF81383">
    <property type="entry name" value="F-box domain"/>
    <property type="match status" value="1"/>
</dbReference>
<dbReference type="OrthoDB" id="2961601at2759"/>
<name>A0A0C2WUQ9_SERVB</name>
<reference evidence="2" key="2">
    <citation type="submission" date="2015-01" db="EMBL/GenBank/DDBJ databases">
        <title>Evolutionary Origins and Diversification of the Mycorrhizal Mutualists.</title>
        <authorList>
            <consortium name="DOE Joint Genome Institute"/>
            <consortium name="Mycorrhizal Genomics Consortium"/>
            <person name="Kohler A."/>
            <person name="Kuo A."/>
            <person name="Nagy L.G."/>
            <person name="Floudas D."/>
            <person name="Copeland A."/>
            <person name="Barry K.W."/>
            <person name="Cichocki N."/>
            <person name="Veneault-Fourrey C."/>
            <person name="LaButti K."/>
            <person name="Lindquist E.A."/>
            <person name="Lipzen A."/>
            <person name="Lundell T."/>
            <person name="Morin E."/>
            <person name="Murat C."/>
            <person name="Riley R."/>
            <person name="Ohm R."/>
            <person name="Sun H."/>
            <person name="Tunlid A."/>
            <person name="Henrissat B."/>
            <person name="Grigoriev I.V."/>
            <person name="Hibbett D.S."/>
            <person name="Martin F."/>
        </authorList>
    </citation>
    <scope>NUCLEOTIDE SEQUENCE [LARGE SCALE GENOMIC DNA]</scope>
    <source>
        <strain evidence="2">MAFF 305830</strain>
    </source>
</reference>
<protein>
    <submittedName>
        <fullName evidence="1">Uncharacterized protein</fullName>
    </submittedName>
</protein>
<organism evidence="1 2">
    <name type="scientific">Serendipita vermifera MAFF 305830</name>
    <dbReference type="NCBI Taxonomy" id="933852"/>
    <lineage>
        <taxon>Eukaryota</taxon>
        <taxon>Fungi</taxon>
        <taxon>Dikarya</taxon>
        <taxon>Basidiomycota</taxon>
        <taxon>Agaricomycotina</taxon>
        <taxon>Agaricomycetes</taxon>
        <taxon>Sebacinales</taxon>
        <taxon>Serendipitaceae</taxon>
        <taxon>Serendipita</taxon>
    </lineage>
</organism>
<dbReference type="SUPFAM" id="SSF52047">
    <property type="entry name" value="RNI-like"/>
    <property type="match status" value="1"/>
</dbReference>
<gene>
    <name evidence="1" type="ORF">M408DRAFT_111393</name>
</gene>
<dbReference type="EMBL" id="KN824393">
    <property type="protein sequence ID" value="KIM21117.1"/>
    <property type="molecule type" value="Genomic_DNA"/>
</dbReference>
<dbReference type="InterPro" id="IPR036047">
    <property type="entry name" value="F-box-like_dom_sf"/>
</dbReference>
<sequence>MANISTSAIHEEREAYTPPIHRIPYDILSAIFLDICYKDASTPLRLQAVCRSWRDILLGTPLAWARIPVGINLEGRHYDLICTYLERSHNLPLHLHIDALTDSRIIEKLRESADRVRCFQGRDRPISRIISPPLTFSNLEKLSMYGTRTYKDYLIAGWNMGMFPNLTSLDICWSDEYLKFISTSTGLPPLTELVVSCENTVALDTILDKCSQSLRLLHVTTVFQSPTEDRQRVLRVFPNLCYLNLGFHSSSPKGSSWSFNGLAPNLEFFYGEGIAVPPVDIYGVTALGIDQQHDLSTFSKLKMLYIAGEPVFALDVIRDLNDRPWLCPELSQISVERHLETIKEAAELLNQRAKTTGRKVEMDFGVRRINLLDQWRETMNVDQPTSFVP</sequence>
<evidence type="ECO:0000313" key="1">
    <source>
        <dbReference type="EMBL" id="KIM21117.1"/>
    </source>
</evidence>
<dbReference type="Proteomes" id="UP000054097">
    <property type="component" value="Unassembled WGS sequence"/>
</dbReference>
<dbReference type="InterPro" id="IPR032675">
    <property type="entry name" value="LRR_dom_sf"/>
</dbReference>
<proteinExistence type="predicted"/>
<dbReference type="HOGENOM" id="CLU_039336_0_0_1"/>
<dbReference type="Gene3D" id="1.20.1280.50">
    <property type="match status" value="1"/>
</dbReference>
<accession>A0A0C2WUQ9</accession>
<reference evidence="1 2" key="1">
    <citation type="submission" date="2014-04" db="EMBL/GenBank/DDBJ databases">
        <authorList>
            <consortium name="DOE Joint Genome Institute"/>
            <person name="Kuo A."/>
            <person name="Zuccaro A."/>
            <person name="Kohler A."/>
            <person name="Nagy L.G."/>
            <person name="Floudas D."/>
            <person name="Copeland A."/>
            <person name="Barry K.W."/>
            <person name="Cichocki N."/>
            <person name="Veneault-Fourrey C."/>
            <person name="LaButti K."/>
            <person name="Lindquist E.A."/>
            <person name="Lipzen A."/>
            <person name="Lundell T."/>
            <person name="Morin E."/>
            <person name="Murat C."/>
            <person name="Sun H."/>
            <person name="Tunlid A."/>
            <person name="Henrissat B."/>
            <person name="Grigoriev I.V."/>
            <person name="Hibbett D.S."/>
            <person name="Martin F."/>
            <person name="Nordberg H.P."/>
            <person name="Cantor M.N."/>
            <person name="Hua S.X."/>
        </authorList>
    </citation>
    <scope>NUCLEOTIDE SEQUENCE [LARGE SCALE GENOMIC DNA]</scope>
    <source>
        <strain evidence="1 2">MAFF 305830</strain>
    </source>
</reference>
<dbReference type="Gene3D" id="3.80.10.10">
    <property type="entry name" value="Ribonuclease Inhibitor"/>
    <property type="match status" value="1"/>
</dbReference>
<evidence type="ECO:0000313" key="2">
    <source>
        <dbReference type="Proteomes" id="UP000054097"/>
    </source>
</evidence>
<keyword evidence="2" id="KW-1185">Reference proteome</keyword>